<dbReference type="PANTHER" id="PTHR10344">
    <property type="entry name" value="THYMIDYLATE KINASE"/>
    <property type="match status" value="1"/>
</dbReference>
<comment type="function">
    <text evidence="11">Phosphorylation of dTMP to form dTDP in both de novo and salvage pathways of dTTP synthesis.</text>
</comment>
<comment type="similarity">
    <text evidence="1 11">Belongs to the thymidylate kinase family.</text>
</comment>
<sequence length="249" mass="26422">MSSDAPRGVFITFEGGEGAGKSTQIARLAATLRERSGREVVTTREPGGTQRAERYREALLRGVAKPFGPFAEALIFAAARIDHIDALIRPALERGAIVLCDRFADSTRAYQGAAGGLDPALIASLERVTLGALRPDLTLILDLPAPAGLARARRRSGEGGEAPDRFEAEALGFHERLRAAFRSIAEAEPERCRVIDAEPGPDAVEAAIRAALAALRPDLLPGETSPGDRDGDRAGDRAGDREGDRDHAA</sequence>
<feature type="compositionally biased region" description="Basic and acidic residues" evidence="12">
    <location>
        <begin position="226"/>
        <end position="249"/>
    </location>
</feature>
<keyword evidence="8 11" id="KW-0067">ATP-binding</keyword>
<feature type="region of interest" description="Disordered" evidence="12">
    <location>
        <begin position="215"/>
        <end position="249"/>
    </location>
</feature>
<gene>
    <name evidence="11 14" type="primary">tmk</name>
    <name evidence="14" type="ORF">BGCPKDLD_4507</name>
</gene>
<evidence type="ECO:0000259" key="13">
    <source>
        <dbReference type="Pfam" id="PF02223"/>
    </source>
</evidence>
<reference evidence="14" key="2">
    <citation type="submission" date="2021-08" db="EMBL/GenBank/DDBJ databases">
        <authorList>
            <person name="Tani A."/>
            <person name="Ola A."/>
            <person name="Ogura Y."/>
            <person name="Katsura K."/>
            <person name="Hayashi T."/>
        </authorList>
    </citation>
    <scope>NUCLEOTIDE SEQUENCE</scope>
    <source>
        <strain evidence="14">DSM 14458</strain>
    </source>
</reference>
<dbReference type="RefSeq" id="WP_238308589.1">
    <property type="nucleotide sequence ID" value="NZ_BPRE01000018.1"/>
</dbReference>
<dbReference type="InterPro" id="IPR018095">
    <property type="entry name" value="Thymidylate_kin_CS"/>
</dbReference>
<dbReference type="PROSITE" id="PS01331">
    <property type="entry name" value="THYMIDYLATE_KINASE"/>
    <property type="match status" value="1"/>
</dbReference>
<dbReference type="Pfam" id="PF02223">
    <property type="entry name" value="Thymidylate_kin"/>
    <property type="match status" value="1"/>
</dbReference>
<evidence type="ECO:0000256" key="5">
    <source>
        <dbReference type="ARBA" id="ARBA00022727"/>
    </source>
</evidence>
<accession>A0ABQ4V0E3</accession>
<dbReference type="InterPro" id="IPR018094">
    <property type="entry name" value="Thymidylate_kinase"/>
</dbReference>
<evidence type="ECO:0000256" key="4">
    <source>
        <dbReference type="ARBA" id="ARBA00022679"/>
    </source>
</evidence>
<dbReference type="Proteomes" id="UP001055093">
    <property type="component" value="Unassembled WGS sequence"/>
</dbReference>
<keyword evidence="5 11" id="KW-0545">Nucleotide biosynthesis</keyword>
<evidence type="ECO:0000256" key="11">
    <source>
        <dbReference type="HAMAP-Rule" id="MF_00165"/>
    </source>
</evidence>
<reference evidence="14" key="1">
    <citation type="journal article" date="2021" name="Front. Microbiol.">
        <title>Comprehensive Comparative Genomics and Phenotyping of Methylobacterium Species.</title>
        <authorList>
            <person name="Alessa O."/>
            <person name="Ogura Y."/>
            <person name="Fujitani Y."/>
            <person name="Takami H."/>
            <person name="Hayashi T."/>
            <person name="Sahin N."/>
            <person name="Tani A."/>
        </authorList>
    </citation>
    <scope>NUCLEOTIDE SEQUENCE</scope>
    <source>
        <strain evidence="14">DSM 14458</strain>
    </source>
</reference>
<proteinExistence type="inferred from homology"/>
<protein>
    <recommendedName>
        <fullName evidence="3 11">Thymidylate kinase</fullName>
        <ecNumber evidence="2 11">2.7.4.9</ecNumber>
    </recommendedName>
    <alternativeName>
        <fullName evidence="9 11">dTMP kinase</fullName>
    </alternativeName>
</protein>
<dbReference type="HAMAP" id="MF_00165">
    <property type="entry name" value="Thymidylate_kinase"/>
    <property type="match status" value="1"/>
</dbReference>
<keyword evidence="6 11" id="KW-0547">Nucleotide-binding</keyword>
<evidence type="ECO:0000256" key="2">
    <source>
        <dbReference type="ARBA" id="ARBA00012980"/>
    </source>
</evidence>
<keyword evidence="7 11" id="KW-0418">Kinase</keyword>
<feature type="binding site" evidence="11">
    <location>
        <begin position="15"/>
        <end position="22"/>
    </location>
    <ligand>
        <name>ATP</name>
        <dbReference type="ChEBI" id="CHEBI:30616"/>
    </ligand>
</feature>
<evidence type="ECO:0000256" key="3">
    <source>
        <dbReference type="ARBA" id="ARBA00017144"/>
    </source>
</evidence>
<dbReference type="EC" id="2.7.4.9" evidence="2 11"/>
<evidence type="ECO:0000313" key="15">
    <source>
        <dbReference type="Proteomes" id="UP001055093"/>
    </source>
</evidence>
<dbReference type="SUPFAM" id="SSF52540">
    <property type="entry name" value="P-loop containing nucleoside triphosphate hydrolases"/>
    <property type="match status" value="1"/>
</dbReference>
<evidence type="ECO:0000256" key="8">
    <source>
        <dbReference type="ARBA" id="ARBA00022840"/>
    </source>
</evidence>
<evidence type="ECO:0000256" key="9">
    <source>
        <dbReference type="ARBA" id="ARBA00029962"/>
    </source>
</evidence>
<comment type="caution">
    <text evidence="14">The sequence shown here is derived from an EMBL/GenBank/DDBJ whole genome shotgun (WGS) entry which is preliminary data.</text>
</comment>
<dbReference type="NCBIfam" id="TIGR00041">
    <property type="entry name" value="DTMP_kinase"/>
    <property type="match status" value="1"/>
</dbReference>
<evidence type="ECO:0000256" key="1">
    <source>
        <dbReference type="ARBA" id="ARBA00009776"/>
    </source>
</evidence>
<dbReference type="EMBL" id="BPRE01000018">
    <property type="protein sequence ID" value="GJE77898.1"/>
    <property type="molecule type" value="Genomic_DNA"/>
</dbReference>
<dbReference type="GO" id="GO:0016301">
    <property type="term" value="F:kinase activity"/>
    <property type="evidence" value="ECO:0007669"/>
    <property type="project" value="UniProtKB-KW"/>
</dbReference>
<dbReference type="InterPro" id="IPR039430">
    <property type="entry name" value="Thymidylate_kin-like_dom"/>
</dbReference>
<dbReference type="PANTHER" id="PTHR10344:SF4">
    <property type="entry name" value="UMP-CMP KINASE 2, MITOCHONDRIAL"/>
    <property type="match status" value="1"/>
</dbReference>
<evidence type="ECO:0000313" key="14">
    <source>
        <dbReference type="EMBL" id="GJE77898.1"/>
    </source>
</evidence>
<comment type="catalytic activity">
    <reaction evidence="10 11">
        <text>dTMP + ATP = dTDP + ADP</text>
        <dbReference type="Rhea" id="RHEA:13517"/>
        <dbReference type="ChEBI" id="CHEBI:30616"/>
        <dbReference type="ChEBI" id="CHEBI:58369"/>
        <dbReference type="ChEBI" id="CHEBI:63528"/>
        <dbReference type="ChEBI" id="CHEBI:456216"/>
        <dbReference type="EC" id="2.7.4.9"/>
    </reaction>
</comment>
<organism evidence="14 15">
    <name type="scientific">Methylorubrum suomiense</name>
    <dbReference type="NCBI Taxonomy" id="144191"/>
    <lineage>
        <taxon>Bacteria</taxon>
        <taxon>Pseudomonadati</taxon>
        <taxon>Pseudomonadota</taxon>
        <taxon>Alphaproteobacteria</taxon>
        <taxon>Hyphomicrobiales</taxon>
        <taxon>Methylobacteriaceae</taxon>
        <taxon>Methylorubrum</taxon>
    </lineage>
</organism>
<keyword evidence="15" id="KW-1185">Reference proteome</keyword>
<feature type="domain" description="Thymidylate kinase-like" evidence="13">
    <location>
        <begin position="13"/>
        <end position="208"/>
    </location>
</feature>
<keyword evidence="4 11" id="KW-0808">Transferase</keyword>
<evidence type="ECO:0000256" key="12">
    <source>
        <dbReference type="SAM" id="MobiDB-lite"/>
    </source>
</evidence>
<dbReference type="CDD" id="cd01672">
    <property type="entry name" value="TMPK"/>
    <property type="match status" value="1"/>
</dbReference>
<name>A0ABQ4V0E3_9HYPH</name>
<dbReference type="InterPro" id="IPR027417">
    <property type="entry name" value="P-loop_NTPase"/>
</dbReference>
<evidence type="ECO:0000256" key="6">
    <source>
        <dbReference type="ARBA" id="ARBA00022741"/>
    </source>
</evidence>
<evidence type="ECO:0000256" key="10">
    <source>
        <dbReference type="ARBA" id="ARBA00048743"/>
    </source>
</evidence>
<evidence type="ECO:0000256" key="7">
    <source>
        <dbReference type="ARBA" id="ARBA00022777"/>
    </source>
</evidence>
<dbReference type="Gene3D" id="3.40.50.300">
    <property type="entry name" value="P-loop containing nucleotide triphosphate hydrolases"/>
    <property type="match status" value="1"/>
</dbReference>